<dbReference type="InterPro" id="IPR006439">
    <property type="entry name" value="HAD-SF_hydro_IA"/>
</dbReference>
<dbReference type="EMBL" id="WNKS01000003">
    <property type="protein sequence ID" value="MTV30426.1"/>
    <property type="molecule type" value="Genomic_DNA"/>
</dbReference>
<evidence type="ECO:0000313" key="1">
    <source>
        <dbReference type="EMBL" id="MTV30426.1"/>
    </source>
</evidence>
<evidence type="ECO:0000313" key="2">
    <source>
        <dbReference type="Proteomes" id="UP000439113"/>
    </source>
</evidence>
<protein>
    <submittedName>
        <fullName evidence="1">HAD-IA family hydrolase</fullName>
    </submittedName>
</protein>
<name>A0A6N8DKP3_RHOAC</name>
<dbReference type="OrthoDB" id="9782449at2"/>
<dbReference type="PANTHER" id="PTHR43434:SF24">
    <property type="entry name" value="HYDROLASE-RELATED"/>
    <property type="match status" value="1"/>
</dbReference>
<dbReference type="SUPFAM" id="SSF56784">
    <property type="entry name" value="HAD-like"/>
    <property type="match status" value="1"/>
</dbReference>
<dbReference type="SFLD" id="SFLDS00003">
    <property type="entry name" value="Haloacid_Dehalogenase"/>
    <property type="match status" value="1"/>
</dbReference>
<sequence length="224" mass="24632">MKLVMFDIDGTLLDSQNFIVEAQRRAFAAHNQPAPSRERALSVVGLSLREAFVELTDGQGPVETLAASYKAAYSELRAHATPDEDRIYPGIDALLRRLAARPDCKLGIATGKSRVGVTKLFARQNWGELFATVQTADDAISKPATEMFERGLRETGIDVKDACMVGDTTFDITMGHRAGAYCIGVCWGYHCHDKLKVAGANVLVHSVDELETRLDEFFRQSVNP</sequence>
<dbReference type="InterPro" id="IPR050155">
    <property type="entry name" value="HAD-like_hydrolase_sf"/>
</dbReference>
<dbReference type="Pfam" id="PF13419">
    <property type="entry name" value="HAD_2"/>
    <property type="match status" value="1"/>
</dbReference>
<dbReference type="GO" id="GO:0008967">
    <property type="term" value="F:phosphoglycolate phosphatase activity"/>
    <property type="evidence" value="ECO:0007669"/>
    <property type="project" value="TreeGrafter"/>
</dbReference>
<dbReference type="InterPro" id="IPR023214">
    <property type="entry name" value="HAD_sf"/>
</dbReference>
<dbReference type="PANTHER" id="PTHR43434">
    <property type="entry name" value="PHOSPHOGLYCOLATE PHOSPHATASE"/>
    <property type="match status" value="1"/>
</dbReference>
<dbReference type="InterPro" id="IPR041492">
    <property type="entry name" value="HAD_2"/>
</dbReference>
<dbReference type="InterPro" id="IPR023198">
    <property type="entry name" value="PGP-like_dom2"/>
</dbReference>
<accession>A0A6N8DKP3</accession>
<proteinExistence type="predicted"/>
<dbReference type="Proteomes" id="UP000439113">
    <property type="component" value="Unassembled WGS sequence"/>
</dbReference>
<dbReference type="SFLD" id="SFLDG01129">
    <property type="entry name" value="C1.5:_HAD__Beta-PGM__Phosphata"/>
    <property type="match status" value="1"/>
</dbReference>
<dbReference type="AlphaFoldDB" id="A0A6N8DKP3"/>
<dbReference type="GO" id="GO:0006281">
    <property type="term" value="P:DNA repair"/>
    <property type="evidence" value="ECO:0007669"/>
    <property type="project" value="TreeGrafter"/>
</dbReference>
<dbReference type="Gene3D" id="1.10.150.240">
    <property type="entry name" value="Putative phosphatase, domain 2"/>
    <property type="match status" value="1"/>
</dbReference>
<comment type="caution">
    <text evidence="1">The sequence shown here is derived from an EMBL/GenBank/DDBJ whole genome shotgun (WGS) entry which is preliminary data.</text>
</comment>
<organism evidence="1 2">
    <name type="scientific">Rhodoblastus acidophilus</name>
    <name type="common">Rhodopseudomonas acidophila</name>
    <dbReference type="NCBI Taxonomy" id="1074"/>
    <lineage>
        <taxon>Bacteria</taxon>
        <taxon>Pseudomonadati</taxon>
        <taxon>Pseudomonadota</taxon>
        <taxon>Alphaproteobacteria</taxon>
        <taxon>Hyphomicrobiales</taxon>
        <taxon>Rhodoblastaceae</taxon>
        <taxon>Rhodoblastus</taxon>
    </lineage>
</organism>
<keyword evidence="1" id="KW-0378">Hydrolase</keyword>
<dbReference type="InterPro" id="IPR036412">
    <property type="entry name" value="HAD-like_sf"/>
</dbReference>
<gene>
    <name evidence="1" type="ORF">GJ654_05405</name>
</gene>
<dbReference type="NCBIfam" id="TIGR01549">
    <property type="entry name" value="HAD-SF-IA-v1"/>
    <property type="match status" value="1"/>
</dbReference>
<reference evidence="1 2" key="1">
    <citation type="submission" date="2019-11" db="EMBL/GenBank/DDBJ databases">
        <title>Whole-genome sequence of a Rhodoblastus acidophilus DSM 142.</title>
        <authorList>
            <person name="Kyndt J.A."/>
            <person name="Meyer T.E."/>
        </authorList>
    </citation>
    <scope>NUCLEOTIDE SEQUENCE [LARGE SCALE GENOMIC DNA]</scope>
    <source>
        <strain evidence="1 2">DSM 142</strain>
    </source>
</reference>
<dbReference type="GO" id="GO:0005829">
    <property type="term" value="C:cytosol"/>
    <property type="evidence" value="ECO:0007669"/>
    <property type="project" value="TreeGrafter"/>
</dbReference>
<dbReference type="Gene3D" id="3.40.50.1000">
    <property type="entry name" value="HAD superfamily/HAD-like"/>
    <property type="match status" value="1"/>
</dbReference>
<dbReference type="RefSeq" id="WP_155445081.1">
    <property type="nucleotide sequence ID" value="NZ_JAOQNR010000003.1"/>
</dbReference>